<gene>
    <name evidence="2" type="ORF">SAMN05192550_3211</name>
</gene>
<keyword evidence="3" id="KW-1185">Reference proteome</keyword>
<reference evidence="2 3" key="1">
    <citation type="submission" date="2016-10" db="EMBL/GenBank/DDBJ databases">
        <authorList>
            <person name="Varghese N."/>
            <person name="Submissions S."/>
        </authorList>
    </citation>
    <scope>NUCLEOTIDE SEQUENCE [LARGE SCALE GENOMIC DNA]</scope>
    <source>
        <strain evidence="2 3">Gm-149</strain>
    </source>
</reference>
<feature type="transmembrane region" description="Helical" evidence="1">
    <location>
        <begin position="7"/>
        <end position="23"/>
    </location>
</feature>
<keyword evidence="1" id="KW-0812">Transmembrane</keyword>
<dbReference type="EMBL" id="FNEO01000010">
    <property type="protein sequence ID" value="SDK03014.1"/>
    <property type="molecule type" value="Genomic_DNA"/>
</dbReference>
<keyword evidence="1" id="KW-1133">Transmembrane helix</keyword>
<evidence type="ECO:0000313" key="2">
    <source>
        <dbReference type="EMBL" id="SDK03014.1"/>
    </source>
</evidence>
<name>A0A1G8YKN6_9FLAO</name>
<proteinExistence type="predicted"/>
<keyword evidence="1" id="KW-0472">Membrane</keyword>
<evidence type="ECO:0000256" key="1">
    <source>
        <dbReference type="SAM" id="Phobius"/>
    </source>
</evidence>
<feature type="transmembrane region" description="Helical" evidence="1">
    <location>
        <begin position="29"/>
        <end position="46"/>
    </location>
</feature>
<organism evidence="2 3">
    <name type="scientific">Flavobacterium glycines</name>
    <dbReference type="NCBI Taxonomy" id="551990"/>
    <lineage>
        <taxon>Bacteria</taxon>
        <taxon>Pseudomonadati</taxon>
        <taxon>Bacteroidota</taxon>
        <taxon>Flavobacteriia</taxon>
        <taxon>Flavobacteriales</taxon>
        <taxon>Flavobacteriaceae</taxon>
        <taxon>Flavobacterium</taxon>
    </lineage>
</organism>
<sequence length="54" mass="6342">MKNITPIYLYMISVACFALANLIRDQYRTFYFILLVIGIILCILGFKNRIQNKP</sequence>
<accession>A0A1G8YKN6</accession>
<evidence type="ECO:0000313" key="3">
    <source>
        <dbReference type="Proteomes" id="UP000182367"/>
    </source>
</evidence>
<dbReference type="PROSITE" id="PS51257">
    <property type="entry name" value="PROKAR_LIPOPROTEIN"/>
    <property type="match status" value="1"/>
</dbReference>
<comment type="caution">
    <text evidence="2">The sequence shown here is derived from an EMBL/GenBank/DDBJ whole genome shotgun (WGS) entry which is preliminary data.</text>
</comment>
<dbReference type="Proteomes" id="UP000182367">
    <property type="component" value="Unassembled WGS sequence"/>
</dbReference>
<protein>
    <submittedName>
        <fullName evidence="2">Uncharacterized protein</fullName>
    </submittedName>
</protein>